<dbReference type="KEGG" id="saqt:GJV85_08235"/>
<evidence type="ECO:0000256" key="6">
    <source>
        <dbReference type="ARBA" id="ARBA00023204"/>
    </source>
</evidence>
<keyword evidence="2" id="KW-0547">Nucleotide-binding</keyword>
<dbReference type="Gene3D" id="3.40.1170.10">
    <property type="entry name" value="DNA repair protein MutS, domain I"/>
    <property type="match status" value="1"/>
</dbReference>
<dbReference type="SMART" id="SM00534">
    <property type="entry name" value="MUTSac"/>
    <property type="match status" value="1"/>
</dbReference>
<protein>
    <submittedName>
        <fullName evidence="10">DNA mismatch repair protein</fullName>
    </submittedName>
</protein>
<dbReference type="PANTHER" id="PTHR11361:SF34">
    <property type="entry name" value="DNA MISMATCH REPAIR PROTEIN MSH1, MITOCHONDRIAL"/>
    <property type="match status" value="1"/>
</dbReference>
<dbReference type="InterPro" id="IPR007696">
    <property type="entry name" value="DNA_mismatch_repair_MutS_core"/>
</dbReference>
<evidence type="ECO:0000256" key="7">
    <source>
        <dbReference type="SAM" id="Coils"/>
    </source>
</evidence>
<dbReference type="GO" id="GO:0030983">
    <property type="term" value="F:mismatched DNA binding"/>
    <property type="evidence" value="ECO:0007669"/>
    <property type="project" value="InterPro"/>
</dbReference>
<organism evidence="10 11">
    <name type="scientific">Sulfurimonas aquatica</name>
    <dbReference type="NCBI Taxonomy" id="2672570"/>
    <lineage>
        <taxon>Bacteria</taxon>
        <taxon>Pseudomonadati</taxon>
        <taxon>Campylobacterota</taxon>
        <taxon>Epsilonproteobacteria</taxon>
        <taxon>Campylobacterales</taxon>
        <taxon>Sulfurimonadaceae</taxon>
        <taxon>Sulfurimonas</taxon>
    </lineage>
</organism>
<dbReference type="SUPFAM" id="SSF48334">
    <property type="entry name" value="DNA repair protein MutS, domain III"/>
    <property type="match status" value="1"/>
</dbReference>
<dbReference type="GO" id="GO:0005524">
    <property type="term" value="F:ATP binding"/>
    <property type="evidence" value="ECO:0007669"/>
    <property type="project" value="UniProtKB-KW"/>
</dbReference>
<gene>
    <name evidence="10" type="ORF">GJV85_08235</name>
</gene>
<accession>A0A975GDA2</accession>
<dbReference type="RefSeq" id="WP_207560914.1">
    <property type="nucleotide sequence ID" value="NZ_CP046072.1"/>
</dbReference>
<keyword evidence="6" id="KW-0234">DNA repair</keyword>
<dbReference type="InterPro" id="IPR036678">
    <property type="entry name" value="MutS_con_dom_sf"/>
</dbReference>
<dbReference type="Pfam" id="PF05192">
    <property type="entry name" value="MutS_III"/>
    <property type="match status" value="1"/>
</dbReference>
<sequence>MLSSDVSEILNNKDKLLTQTYFDLQRHFEEKYGNDTVVFMEIGTFFEVYEVNNDEEQIGKAKEMAELLNIQLTKKNKNIIENSDKNPLLAGVPAVSFERYLSRLISEQKYTIIVVKQKGNPPKISRYIAQIVSPGTNFDHIVDNDDNYIVSILVDKYRDVYSVGYSAIDVTTGKTWLYETHSTSEDPSYALDEVFNLLNVYKTSEIVITFLDGVEEQRHVMQYLEIPEHYHYSVNNQRPRIDFQNELFKEVYQIQSLLSPIEHLDLERSPMITESLAILIHFVIEHDYHIVQKMSMPRLIDNRRFMYLGNNALEQMGIISKDRQEFTLLKMMDRSATAIGRRLLKERLLNPIMEKAELERRYNLIERVSSHTRYLDEMMRGVYDLERLSRRLNLGRLHPFEMNHIYDSMSSVKELMMYVKKHKIQKTPFHESEVEEFLRDINKSIDLDVSRRFTNATVDENFLMNGVDESIDTLVKENAVMLIAFEDIIKRIESILLSQNAGSSSRLVTLGLLEKEGYYISLSKNRYSLIEAEFKSDEEFSKYNVKKLTNSVKITSTFTDDLSDKIMKNRRKIVTLVKDRFIQLQGVYERRYALLFDRVISYVSDLDVGVSSSKVAQLYKHSRPMIVEPKGDENFIQIMQLRHPLIEIQERGGLYVPNDIVMGNRDYMDLPHPDTVMLEVSVHDGHEINGVLLYGINSSGKSSLMKSIGIATLMAQSGFFVSAAVMKFSIFDSLFTRIVSKDNLAKGLSTFAVEMLELKNIFNRSTVRSLVLGDEISHGTETLSGVAIVASAIKKLAKTRCLFLFATHLHQLSTMKEITTLKNVVDLHLSVEYDEEKDALIFNRKLQQGSGSSIYGLEFAKSLHMDDEFLEEANKIRKRLSNDFDELELLVKKKTSKYNKDLYVTKCIICGAIAEDVHHISQRSLADGAGFIGHFHQDNKHNLVPLCKEHHHLIHDGKIRVDGFIMTSKGLELQFEEQMSKPKEKKVIEPEINENVDVQEADEEPKGFVLDDW</sequence>
<dbReference type="PIRSF" id="PIRSF037677">
    <property type="entry name" value="DNA_mis_repair_Msh6"/>
    <property type="match status" value="1"/>
</dbReference>
<dbReference type="Gene3D" id="1.10.1420.10">
    <property type="match status" value="2"/>
</dbReference>
<dbReference type="InterPro" id="IPR027417">
    <property type="entry name" value="P-loop_NTPase"/>
</dbReference>
<dbReference type="InterPro" id="IPR007695">
    <property type="entry name" value="DNA_mismatch_repair_MutS-lik_N"/>
</dbReference>
<keyword evidence="3" id="KW-0227">DNA damage</keyword>
<keyword evidence="4" id="KW-0067">ATP-binding</keyword>
<dbReference type="SUPFAM" id="SSF55271">
    <property type="entry name" value="DNA repair protein MutS, domain I"/>
    <property type="match status" value="1"/>
</dbReference>
<dbReference type="InterPro" id="IPR017261">
    <property type="entry name" value="DNA_mismatch_repair_MutS/MSH"/>
</dbReference>
<dbReference type="PANTHER" id="PTHR11361">
    <property type="entry name" value="DNA MISMATCH REPAIR PROTEIN MUTS FAMILY MEMBER"/>
    <property type="match status" value="1"/>
</dbReference>
<feature type="coiled-coil region" evidence="7">
    <location>
        <begin position="870"/>
        <end position="897"/>
    </location>
</feature>
<dbReference type="SUPFAM" id="SSF52540">
    <property type="entry name" value="P-loop containing nucleoside triphosphate hydrolases"/>
    <property type="match status" value="1"/>
</dbReference>
<dbReference type="Gene3D" id="3.40.50.300">
    <property type="entry name" value="P-loop containing nucleotide triphosphate hydrolases"/>
    <property type="match status" value="1"/>
</dbReference>
<dbReference type="InterPro" id="IPR016151">
    <property type="entry name" value="DNA_mismatch_repair_MutS_N"/>
</dbReference>
<dbReference type="CDD" id="cd00085">
    <property type="entry name" value="HNHc"/>
    <property type="match status" value="1"/>
</dbReference>
<dbReference type="AlphaFoldDB" id="A0A975GDA2"/>
<keyword evidence="11" id="KW-1185">Reference proteome</keyword>
<reference evidence="10" key="1">
    <citation type="submission" date="2019-11" db="EMBL/GenBank/DDBJ databases">
        <authorList>
            <person name="Kojima H."/>
        </authorList>
    </citation>
    <scope>NUCLEOTIDE SEQUENCE</scope>
    <source>
        <strain evidence="10">H1576</strain>
    </source>
</reference>
<dbReference type="GO" id="GO:0006298">
    <property type="term" value="P:mismatch repair"/>
    <property type="evidence" value="ECO:0007669"/>
    <property type="project" value="InterPro"/>
</dbReference>
<evidence type="ECO:0000256" key="4">
    <source>
        <dbReference type="ARBA" id="ARBA00022840"/>
    </source>
</evidence>
<feature type="domain" description="DNA mismatch repair proteins mutS family" evidence="9">
    <location>
        <begin position="688"/>
        <end position="878"/>
    </location>
</feature>
<dbReference type="GO" id="GO:0140664">
    <property type="term" value="F:ATP-dependent DNA damage sensor activity"/>
    <property type="evidence" value="ECO:0007669"/>
    <property type="project" value="InterPro"/>
</dbReference>
<dbReference type="EMBL" id="CP046072">
    <property type="protein sequence ID" value="QSZ42099.1"/>
    <property type="molecule type" value="Genomic_DNA"/>
</dbReference>
<dbReference type="InterPro" id="IPR045076">
    <property type="entry name" value="MutS"/>
</dbReference>
<dbReference type="SUPFAM" id="SSF53150">
    <property type="entry name" value="DNA repair protein MutS, domain II"/>
    <property type="match status" value="1"/>
</dbReference>
<evidence type="ECO:0000256" key="1">
    <source>
        <dbReference type="ARBA" id="ARBA00006271"/>
    </source>
</evidence>
<evidence type="ECO:0000256" key="2">
    <source>
        <dbReference type="ARBA" id="ARBA00022741"/>
    </source>
</evidence>
<comment type="similarity">
    <text evidence="1">Belongs to the DNA mismatch repair MutS family.</text>
</comment>
<feature type="domain" description="DNA mismatch repair protein MutS core" evidence="8">
    <location>
        <begin position="323"/>
        <end position="649"/>
    </location>
</feature>
<dbReference type="InterPro" id="IPR003615">
    <property type="entry name" value="HNH_nuc"/>
</dbReference>
<dbReference type="Proteomes" id="UP000671852">
    <property type="component" value="Chromosome"/>
</dbReference>
<dbReference type="SMART" id="SM00533">
    <property type="entry name" value="MUTSd"/>
    <property type="match status" value="1"/>
</dbReference>
<name>A0A975GDA2_9BACT</name>
<reference evidence="10" key="2">
    <citation type="submission" date="2021-04" db="EMBL/GenBank/DDBJ databases">
        <title>Isolation and characterization of a novel species of the genus Sulfurimonas.</title>
        <authorList>
            <person name="Fukui M."/>
        </authorList>
    </citation>
    <scope>NUCLEOTIDE SEQUENCE</scope>
    <source>
        <strain evidence="10">H1576</strain>
    </source>
</reference>
<dbReference type="Pfam" id="PF01624">
    <property type="entry name" value="MutS_I"/>
    <property type="match status" value="1"/>
</dbReference>
<evidence type="ECO:0000259" key="8">
    <source>
        <dbReference type="SMART" id="SM00533"/>
    </source>
</evidence>
<evidence type="ECO:0000313" key="11">
    <source>
        <dbReference type="Proteomes" id="UP000671852"/>
    </source>
</evidence>
<keyword evidence="5" id="KW-0238">DNA-binding</keyword>
<dbReference type="Pfam" id="PF00488">
    <property type="entry name" value="MutS_V"/>
    <property type="match status" value="1"/>
</dbReference>
<evidence type="ECO:0000259" key="9">
    <source>
        <dbReference type="SMART" id="SM00534"/>
    </source>
</evidence>
<dbReference type="Gene3D" id="3.30.420.110">
    <property type="entry name" value="MutS, connector domain"/>
    <property type="match status" value="1"/>
</dbReference>
<dbReference type="InterPro" id="IPR000432">
    <property type="entry name" value="DNA_mismatch_repair_MutS_C"/>
</dbReference>
<evidence type="ECO:0000313" key="10">
    <source>
        <dbReference type="EMBL" id="QSZ42099.1"/>
    </source>
</evidence>
<dbReference type="InterPro" id="IPR036187">
    <property type="entry name" value="DNA_mismatch_repair_MutS_sf"/>
</dbReference>
<evidence type="ECO:0000256" key="5">
    <source>
        <dbReference type="ARBA" id="ARBA00023125"/>
    </source>
</evidence>
<evidence type="ECO:0000256" key="3">
    <source>
        <dbReference type="ARBA" id="ARBA00022763"/>
    </source>
</evidence>
<proteinExistence type="inferred from homology"/>
<keyword evidence="7" id="KW-0175">Coiled coil</keyword>